<accession>A0ABZ2V905</accession>
<dbReference type="SUPFAM" id="SSF54593">
    <property type="entry name" value="Glyoxalase/Bleomycin resistance protein/Dihydroxybiphenyl dioxygenase"/>
    <property type="match status" value="1"/>
</dbReference>
<keyword evidence="1" id="KW-0472">Membrane</keyword>
<keyword evidence="1" id="KW-0812">Transmembrane</keyword>
<proteinExistence type="predicted"/>
<dbReference type="RefSeq" id="WP_341368509.1">
    <property type="nucleotide sequence ID" value="NZ_CP150951.2"/>
</dbReference>
<keyword evidence="1" id="KW-1133">Transmembrane helix</keyword>
<keyword evidence="3" id="KW-1185">Reference proteome</keyword>
<dbReference type="InterPro" id="IPR029068">
    <property type="entry name" value="Glyas_Bleomycin-R_OHBP_Dase"/>
</dbReference>
<evidence type="ECO:0000256" key="1">
    <source>
        <dbReference type="SAM" id="Phobius"/>
    </source>
</evidence>
<sequence>MNDMTFEVILPFAILGLALLFVLIIYLRRRVDRSFYSFDWRPALFETFLRRKSLYDDVPRRRRGPDMAFSAGRDPAHQNTRLRQVFIPMPPEHDATLRQFYLGELGLMEMRAPNAHLEQDGFWAITGTRQVYFGTMPDFPVDRSELPTFSVEDLRGASERLAALGYETMLDRSNPYVDRLIVTDPIGNEVGLIER</sequence>
<organism evidence="2 3">
    <name type="scientific">Yoonia phaeophyticola</name>
    <dbReference type="NCBI Taxonomy" id="3137369"/>
    <lineage>
        <taxon>Bacteria</taxon>
        <taxon>Pseudomonadati</taxon>
        <taxon>Pseudomonadota</taxon>
        <taxon>Alphaproteobacteria</taxon>
        <taxon>Rhodobacterales</taxon>
        <taxon>Paracoccaceae</taxon>
        <taxon>Yoonia</taxon>
    </lineage>
</organism>
<gene>
    <name evidence="2" type="ORF">AABB29_07180</name>
</gene>
<name>A0ABZ2V905_9RHOB</name>
<dbReference type="Proteomes" id="UP001440612">
    <property type="component" value="Chromosome"/>
</dbReference>
<dbReference type="EMBL" id="CP150951">
    <property type="protein sequence ID" value="WZC50407.1"/>
    <property type="molecule type" value="Genomic_DNA"/>
</dbReference>
<dbReference type="Gene3D" id="3.10.180.10">
    <property type="entry name" value="2,3-Dihydroxybiphenyl 1,2-Dioxygenase, domain 1"/>
    <property type="match status" value="1"/>
</dbReference>
<feature type="transmembrane region" description="Helical" evidence="1">
    <location>
        <begin position="6"/>
        <end position="27"/>
    </location>
</feature>
<protein>
    <recommendedName>
        <fullName evidence="4">VOC domain-containing protein</fullName>
    </recommendedName>
</protein>
<reference evidence="3" key="1">
    <citation type="submission" date="2024-04" db="EMBL/GenBank/DDBJ databases">
        <title>Phylogenomic analyses of a clade within the roseobacter group suggest taxonomic reassignments of species of the genera Aestuariivita, Citreicella, Loktanella, Nautella, Pelagibaca, Ruegeria, Thalassobius, Thiobacimonas and Tropicibacter, and the proposal o.</title>
        <authorList>
            <person name="Jeon C.O."/>
        </authorList>
    </citation>
    <scope>NUCLEOTIDE SEQUENCE [LARGE SCALE GENOMIC DNA]</scope>
    <source>
        <strain evidence="3">BS5-3</strain>
    </source>
</reference>
<evidence type="ECO:0008006" key="4">
    <source>
        <dbReference type="Google" id="ProtNLM"/>
    </source>
</evidence>
<evidence type="ECO:0000313" key="3">
    <source>
        <dbReference type="Proteomes" id="UP001440612"/>
    </source>
</evidence>
<evidence type="ECO:0000313" key="2">
    <source>
        <dbReference type="EMBL" id="WZC50407.1"/>
    </source>
</evidence>